<protein>
    <submittedName>
        <fullName evidence="1">Uncharacterized protein</fullName>
    </submittedName>
</protein>
<proteinExistence type="predicted"/>
<dbReference type="AlphaFoldDB" id="A0A9X8E2C7"/>
<reference evidence="1 2" key="1">
    <citation type="journal article" date="2018" name="J. Invertebr. Pathol.">
        <title>New genotyping method for the causative agent of crayfish plague (Aphanomyces astaci) based on whole genome data.</title>
        <authorList>
            <person name="Minardi D."/>
            <person name="Studholme D.J."/>
            <person name="van der Giezen M."/>
            <person name="Pretto T."/>
            <person name="Oidtmann B."/>
        </authorList>
    </citation>
    <scope>NUCLEOTIDE SEQUENCE [LARGE SCALE GENOMIC DNA]</scope>
    <source>
        <strain evidence="1 2">KB13</strain>
    </source>
</reference>
<organism evidence="1 2">
    <name type="scientific">Aphanomyces astaci</name>
    <name type="common">Crayfish plague agent</name>
    <dbReference type="NCBI Taxonomy" id="112090"/>
    <lineage>
        <taxon>Eukaryota</taxon>
        <taxon>Sar</taxon>
        <taxon>Stramenopiles</taxon>
        <taxon>Oomycota</taxon>
        <taxon>Saprolegniomycetes</taxon>
        <taxon>Saprolegniales</taxon>
        <taxon>Verrucalvaceae</taxon>
        <taxon>Aphanomyces</taxon>
    </lineage>
</organism>
<accession>A0A9X8E2C7</accession>
<comment type="caution">
    <text evidence="1">The sequence shown here is derived from an EMBL/GenBank/DDBJ whole genome shotgun (WGS) entry which is preliminary data.</text>
</comment>
<gene>
    <name evidence="1" type="ORF">DYB28_002737</name>
</gene>
<name>A0A9X8E2C7_APHAT</name>
<evidence type="ECO:0000313" key="2">
    <source>
        <dbReference type="Proteomes" id="UP000275652"/>
    </source>
</evidence>
<dbReference type="Proteomes" id="UP000275652">
    <property type="component" value="Unassembled WGS sequence"/>
</dbReference>
<sequence length="177" mass="18674">MRLKYLAINNDDPSISDFATIAPDDLIVDSAVPLDGVLQFAYVVGQSYKDSEGVVTDVPAVSCSPAGSSNSCSDTTCPYTVSKCKLVPISPKPVALTGPAIRATSSNIVADIQHLSDTTSPDETTQAALQVAMAASNEVFSDTVSLFWAVVTTGTKPKMMKNVPNYCGVKRVFNSTM</sequence>
<evidence type="ECO:0000313" key="1">
    <source>
        <dbReference type="EMBL" id="RLO08238.1"/>
    </source>
</evidence>
<dbReference type="EMBL" id="QUTI01022028">
    <property type="protein sequence ID" value="RLO08238.1"/>
    <property type="molecule type" value="Genomic_DNA"/>
</dbReference>